<keyword evidence="3" id="KW-1185">Reference proteome</keyword>
<dbReference type="Proteomes" id="UP001633002">
    <property type="component" value="Unassembled WGS sequence"/>
</dbReference>
<evidence type="ECO:0000256" key="1">
    <source>
        <dbReference type="SAM" id="MobiDB-lite"/>
    </source>
</evidence>
<evidence type="ECO:0000313" key="2">
    <source>
        <dbReference type="EMBL" id="KAL3675449.1"/>
    </source>
</evidence>
<feature type="compositionally biased region" description="Polar residues" evidence="1">
    <location>
        <begin position="34"/>
        <end position="44"/>
    </location>
</feature>
<evidence type="ECO:0000313" key="3">
    <source>
        <dbReference type="Proteomes" id="UP001633002"/>
    </source>
</evidence>
<reference evidence="2 3" key="1">
    <citation type="submission" date="2024-09" db="EMBL/GenBank/DDBJ databases">
        <title>Chromosome-scale assembly of Riccia sorocarpa.</title>
        <authorList>
            <person name="Paukszto L."/>
        </authorList>
    </citation>
    <scope>NUCLEOTIDE SEQUENCE [LARGE SCALE GENOMIC DNA]</scope>
    <source>
        <strain evidence="2">LP-2024</strain>
        <tissue evidence="2">Aerial parts of the thallus</tissue>
    </source>
</reference>
<comment type="caution">
    <text evidence="2">The sequence shown here is derived from an EMBL/GenBank/DDBJ whole genome shotgun (WGS) entry which is preliminary data.</text>
</comment>
<name>A0ABD3GAJ3_9MARC</name>
<proteinExistence type="predicted"/>
<gene>
    <name evidence="2" type="ORF">R1sor_025397</name>
</gene>
<dbReference type="EMBL" id="JBJQOH010000008">
    <property type="protein sequence ID" value="KAL3675449.1"/>
    <property type="molecule type" value="Genomic_DNA"/>
</dbReference>
<feature type="region of interest" description="Disordered" evidence="1">
    <location>
        <begin position="144"/>
        <end position="178"/>
    </location>
</feature>
<sequence length="478" mass="52857">MGLIFVPYIHETLRKNFHRGVSGESTSEPHHRASSSTDSNSYQSLEDLVRIYDTNPRPDTPDIDARNATRRNSVGGDSESAGSSIPRTERAANLTFFPHRRPQTATPGSTAVSSIDRRTVRLFEVLSAYYVRSAYDRVRANISTLLPPPSATTTSGSNPEVTSSSNSTQTPPSDFTSRSIGLISTAQPAERDSDHDRAIRLARVFAAVRARSPHNSDDNAENTESTTARPQFIVRPDPNEVSSEELRLSNYHNGPLTFHSSSDTLPNPDPARPRFINLGPGLLRSPYRRPGEEDIEPLPPSFLTRGSLDQSSSSSSSSGDPSSSGSNLGRWYAPTNLDSESGESSSTPQAYLWHNETRTNITTHGCLRMIMRRYPGWEEQPAQNGFVEYLHYATVPRTESQGFELLRDAVARLPWPMLGMAGLETLRSFAYQINTIHHRDTPVSEYRGNIFDVILMPFYTTVAPPEDNRGSGSIQTKS</sequence>
<protein>
    <submittedName>
        <fullName evidence="2">Uncharacterized protein</fullName>
    </submittedName>
</protein>
<feature type="region of interest" description="Disordered" evidence="1">
    <location>
        <begin position="19"/>
        <end position="112"/>
    </location>
</feature>
<dbReference type="AlphaFoldDB" id="A0ABD3GAJ3"/>
<accession>A0ABD3GAJ3</accession>
<feature type="region of interest" description="Disordered" evidence="1">
    <location>
        <begin position="210"/>
        <end position="347"/>
    </location>
</feature>
<feature type="compositionally biased region" description="Low complexity" evidence="1">
    <location>
        <begin position="306"/>
        <end position="326"/>
    </location>
</feature>
<feature type="compositionally biased region" description="Low complexity" evidence="1">
    <location>
        <begin position="151"/>
        <end position="173"/>
    </location>
</feature>
<feature type="compositionally biased region" description="Polar residues" evidence="1">
    <location>
        <begin position="336"/>
        <end position="347"/>
    </location>
</feature>
<feature type="compositionally biased region" description="Polar residues" evidence="1">
    <location>
        <begin position="103"/>
        <end position="112"/>
    </location>
</feature>
<organism evidence="2 3">
    <name type="scientific">Riccia sorocarpa</name>
    <dbReference type="NCBI Taxonomy" id="122646"/>
    <lineage>
        <taxon>Eukaryota</taxon>
        <taxon>Viridiplantae</taxon>
        <taxon>Streptophyta</taxon>
        <taxon>Embryophyta</taxon>
        <taxon>Marchantiophyta</taxon>
        <taxon>Marchantiopsida</taxon>
        <taxon>Marchantiidae</taxon>
        <taxon>Marchantiales</taxon>
        <taxon>Ricciaceae</taxon>
        <taxon>Riccia</taxon>
    </lineage>
</organism>